<dbReference type="KEGG" id="fiy:BN1229_v1_2510"/>
<evidence type="ECO:0000313" key="1">
    <source>
        <dbReference type="EMBL" id="CPR20219.1"/>
    </source>
</evidence>
<dbReference type="AlphaFoldDB" id="A0A0D6JHA4"/>
<gene>
    <name evidence="1" type="ORF">YBN1229_v1_2510</name>
</gene>
<dbReference type="EMBL" id="LN829119">
    <property type="protein sequence ID" value="CPR20219.1"/>
    <property type="molecule type" value="Genomic_DNA"/>
</dbReference>
<keyword evidence="2" id="KW-1185">Reference proteome</keyword>
<accession>A0A0D6JHA4</accession>
<name>A0A0D6JHA4_9HYPH</name>
<sequence length="74" mass="7834">MQAPGGCALGAVEPVGPVASSAEAVTANIPEPAAPTVTPPITWRRKADYPFLTLLLRVARLVRSASNRHLSKTW</sequence>
<protein>
    <submittedName>
        <fullName evidence="1">Uncharacterized protein</fullName>
    </submittedName>
</protein>
<dbReference type="Proteomes" id="UP000033187">
    <property type="component" value="Chromosome 1"/>
</dbReference>
<organism evidence="1 2">
    <name type="scientific">Candidatus Filomicrobium marinum</name>
    <dbReference type="NCBI Taxonomy" id="1608628"/>
    <lineage>
        <taxon>Bacteria</taxon>
        <taxon>Pseudomonadati</taxon>
        <taxon>Pseudomonadota</taxon>
        <taxon>Alphaproteobacteria</taxon>
        <taxon>Hyphomicrobiales</taxon>
        <taxon>Hyphomicrobiaceae</taxon>
        <taxon>Filomicrobium</taxon>
    </lineage>
</organism>
<evidence type="ECO:0000313" key="2">
    <source>
        <dbReference type="Proteomes" id="UP000033187"/>
    </source>
</evidence>
<proteinExistence type="predicted"/>
<reference evidence="2" key="1">
    <citation type="submission" date="2015-02" db="EMBL/GenBank/DDBJ databases">
        <authorList>
            <person name="Chooi Y.-H."/>
        </authorList>
    </citation>
    <scope>NUCLEOTIDE SEQUENCE [LARGE SCALE GENOMIC DNA]</scope>
    <source>
        <strain evidence="2">strain Y</strain>
    </source>
</reference>
<dbReference type="KEGG" id="fil:BN1229_v1_3413"/>